<dbReference type="AlphaFoldDB" id="A0A9X2HK21"/>
<gene>
    <name evidence="2" type="ORF">M9978_19660</name>
</gene>
<name>A0A9X2HK21_9SPHN</name>
<proteinExistence type="predicted"/>
<reference evidence="2" key="1">
    <citation type="submission" date="2022-05" db="EMBL/GenBank/DDBJ databases">
        <title>Sphingomonas sp. strain MG17 Genome sequencing and assembly.</title>
        <authorList>
            <person name="Kim I."/>
        </authorList>
    </citation>
    <scope>NUCLEOTIDE SEQUENCE</scope>
    <source>
        <strain evidence="2">MG17</strain>
    </source>
</reference>
<evidence type="ECO:0000256" key="1">
    <source>
        <dbReference type="SAM" id="Phobius"/>
    </source>
</evidence>
<feature type="transmembrane region" description="Helical" evidence="1">
    <location>
        <begin position="21"/>
        <end position="41"/>
    </location>
</feature>
<dbReference type="EMBL" id="JAMLDX010000021">
    <property type="protein sequence ID" value="MCP3732646.1"/>
    <property type="molecule type" value="Genomic_DNA"/>
</dbReference>
<accession>A0A9X2HK21</accession>
<feature type="transmembrane region" description="Helical" evidence="1">
    <location>
        <begin position="47"/>
        <end position="72"/>
    </location>
</feature>
<evidence type="ECO:0000313" key="2">
    <source>
        <dbReference type="EMBL" id="MCP3732646.1"/>
    </source>
</evidence>
<dbReference type="RefSeq" id="WP_254296252.1">
    <property type="nucleotide sequence ID" value="NZ_JAMLDX010000021.1"/>
</dbReference>
<keyword evidence="1" id="KW-0812">Transmembrane</keyword>
<dbReference type="Proteomes" id="UP001139451">
    <property type="component" value="Unassembled WGS sequence"/>
</dbReference>
<comment type="caution">
    <text evidence="2">The sequence shown here is derived from an EMBL/GenBank/DDBJ whole genome shotgun (WGS) entry which is preliminary data.</text>
</comment>
<keyword evidence="3" id="KW-1185">Reference proteome</keyword>
<sequence length="89" mass="9223">MERNSTAAGLVRLRYRRMFKLVGLISLAAAVIAVAALYLSLGEFQLHASIAMAIGIGLSVLLGGVLMGLVFLSNASGHDANAQGKGKLP</sequence>
<organism evidence="2 3">
    <name type="scientific">Sphingomonas tagetis</name>
    <dbReference type="NCBI Taxonomy" id="2949092"/>
    <lineage>
        <taxon>Bacteria</taxon>
        <taxon>Pseudomonadati</taxon>
        <taxon>Pseudomonadota</taxon>
        <taxon>Alphaproteobacteria</taxon>
        <taxon>Sphingomonadales</taxon>
        <taxon>Sphingomonadaceae</taxon>
        <taxon>Sphingomonas</taxon>
    </lineage>
</organism>
<evidence type="ECO:0000313" key="3">
    <source>
        <dbReference type="Proteomes" id="UP001139451"/>
    </source>
</evidence>
<protein>
    <submittedName>
        <fullName evidence="2">Uncharacterized protein</fullName>
    </submittedName>
</protein>
<keyword evidence="1" id="KW-0472">Membrane</keyword>
<keyword evidence="1" id="KW-1133">Transmembrane helix</keyword>